<organism evidence="1 2">
    <name type="scientific">Candidatus Jorgensenbacteria bacterium CG11_big_fil_rev_8_21_14_0_20_38_23</name>
    <dbReference type="NCBI Taxonomy" id="1974594"/>
    <lineage>
        <taxon>Bacteria</taxon>
        <taxon>Candidatus Joergenseniibacteriota</taxon>
    </lineage>
</organism>
<sequence length="200" mass="23334">MVDFNNKISIIIDRNLKKLGSKEFAKTRNRLISKGVISYGVKVGEIRRIVKKYFKQFQEKETERSWLKVVKELMATKVLDDQMAGIFLLNLSLKTFEKVSISEIEKLITRYIDNWATCDAISSEVIAKVLKNSPEEIKILYTWTKSENIWLRRTALVTTVKLKNKIKDWQEVASKILSSFSKEKEPIVEKAVYWLERGIN</sequence>
<gene>
    <name evidence="1" type="ORF">COV54_02105</name>
</gene>
<evidence type="ECO:0000313" key="1">
    <source>
        <dbReference type="EMBL" id="PIR06751.1"/>
    </source>
</evidence>
<dbReference type="SUPFAM" id="SSF48371">
    <property type="entry name" value="ARM repeat"/>
    <property type="match status" value="1"/>
</dbReference>
<dbReference type="PANTHER" id="PTHR34070:SF1">
    <property type="entry name" value="DNA ALKYLATION REPAIR PROTEIN"/>
    <property type="match status" value="1"/>
</dbReference>
<dbReference type="Gene3D" id="1.25.10.90">
    <property type="match status" value="1"/>
</dbReference>
<accession>A0A2H0NCX8</accession>
<dbReference type="AlphaFoldDB" id="A0A2H0NCX8"/>
<name>A0A2H0NCX8_9BACT</name>
<dbReference type="PANTHER" id="PTHR34070">
    <property type="entry name" value="ARMADILLO-TYPE FOLD"/>
    <property type="match status" value="1"/>
</dbReference>
<dbReference type="Pfam" id="PF08713">
    <property type="entry name" value="DNA_alkylation"/>
    <property type="match status" value="1"/>
</dbReference>
<evidence type="ECO:0000313" key="2">
    <source>
        <dbReference type="Proteomes" id="UP000228867"/>
    </source>
</evidence>
<reference evidence="1 2" key="1">
    <citation type="submission" date="2017-09" db="EMBL/GenBank/DDBJ databases">
        <title>Depth-based differentiation of microbial function through sediment-hosted aquifers and enrichment of novel symbionts in the deep terrestrial subsurface.</title>
        <authorList>
            <person name="Probst A.J."/>
            <person name="Ladd B."/>
            <person name="Jarett J.K."/>
            <person name="Geller-Mcgrath D.E."/>
            <person name="Sieber C.M."/>
            <person name="Emerson J.B."/>
            <person name="Anantharaman K."/>
            <person name="Thomas B.C."/>
            <person name="Malmstrom R."/>
            <person name="Stieglmeier M."/>
            <person name="Klingl A."/>
            <person name="Woyke T."/>
            <person name="Ryan C.M."/>
            <person name="Banfield J.F."/>
        </authorList>
    </citation>
    <scope>NUCLEOTIDE SEQUENCE [LARGE SCALE GENOMIC DNA]</scope>
    <source>
        <strain evidence="1">CG11_big_fil_rev_8_21_14_0_20_38_23</strain>
    </source>
</reference>
<dbReference type="CDD" id="cd06561">
    <property type="entry name" value="AlkD_like"/>
    <property type="match status" value="1"/>
</dbReference>
<comment type="caution">
    <text evidence="1">The sequence shown here is derived from an EMBL/GenBank/DDBJ whole genome shotgun (WGS) entry which is preliminary data.</text>
</comment>
<dbReference type="EMBL" id="PCWR01000048">
    <property type="protein sequence ID" value="PIR06751.1"/>
    <property type="molecule type" value="Genomic_DNA"/>
</dbReference>
<protein>
    <recommendedName>
        <fullName evidence="3">DNA alkylation repair protein</fullName>
    </recommendedName>
</protein>
<dbReference type="InterPro" id="IPR014825">
    <property type="entry name" value="DNA_alkylation"/>
</dbReference>
<evidence type="ECO:0008006" key="3">
    <source>
        <dbReference type="Google" id="ProtNLM"/>
    </source>
</evidence>
<dbReference type="Proteomes" id="UP000228867">
    <property type="component" value="Unassembled WGS sequence"/>
</dbReference>
<proteinExistence type="predicted"/>
<dbReference type="InterPro" id="IPR016024">
    <property type="entry name" value="ARM-type_fold"/>
</dbReference>